<proteinExistence type="predicted"/>
<organism evidence="1 2">
    <name type="scientific">Gossypium australe</name>
    <dbReference type="NCBI Taxonomy" id="47621"/>
    <lineage>
        <taxon>Eukaryota</taxon>
        <taxon>Viridiplantae</taxon>
        <taxon>Streptophyta</taxon>
        <taxon>Embryophyta</taxon>
        <taxon>Tracheophyta</taxon>
        <taxon>Spermatophyta</taxon>
        <taxon>Magnoliopsida</taxon>
        <taxon>eudicotyledons</taxon>
        <taxon>Gunneridae</taxon>
        <taxon>Pentapetalae</taxon>
        <taxon>rosids</taxon>
        <taxon>malvids</taxon>
        <taxon>Malvales</taxon>
        <taxon>Malvaceae</taxon>
        <taxon>Malvoideae</taxon>
        <taxon>Gossypium</taxon>
    </lineage>
</organism>
<sequence length="74" mass="7888">MIQPLGDIVSFESAGACVSGCSSCYVDLFDLLNVQFVVFSGSFSVKLSSLDSLLGGLRAQILKVVDSKRNVLSR</sequence>
<evidence type="ECO:0000313" key="2">
    <source>
        <dbReference type="Proteomes" id="UP000325315"/>
    </source>
</evidence>
<gene>
    <name evidence="1" type="ORF">EPI10_004240</name>
</gene>
<protein>
    <submittedName>
        <fullName evidence="1">Ankyrin repeat domain-containing protein, chloroplastic</fullName>
    </submittedName>
</protein>
<comment type="caution">
    <text evidence="1">The sequence shown here is derived from an EMBL/GenBank/DDBJ whole genome shotgun (WGS) entry which is preliminary data.</text>
</comment>
<name>A0A5B6UL65_9ROSI</name>
<dbReference type="Proteomes" id="UP000325315">
    <property type="component" value="Unassembled WGS sequence"/>
</dbReference>
<evidence type="ECO:0000313" key="1">
    <source>
        <dbReference type="EMBL" id="KAA3457576.1"/>
    </source>
</evidence>
<dbReference type="OrthoDB" id="1577640at2759"/>
<dbReference type="EMBL" id="SMMG02000011">
    <property type="protein sequence ID" value="KAA3457576.1"/>
    <property type="molecule type" value="Genomic_DNA"/>
</dbReference>
<accession>A0A5B6UL65</accession>
<reference evidence="2" key="1">
    <citation type="journal article" date="2019" name="Plant Biotechnol. J.">
        <title>Genome sequencing of the Australian wild diploid species Gossypium australe highlights disease resistance and delayed gland morphogenesis.</title>
        <authorList>
            <person name="Cai Y."/>
            <person name="Cai X."/>
            <person name="Wang Q."/>
            <person name="Wang P."/>
            <person name="Zhang Y."/>
            <person name="Cai C."/>
            <person name="Xu Y."/>
            <person name="Wang K."/>
            <person name="Zhou Z."/>
            <person name="Wang C."/>
            <person name="Geng S."/>
            <person name="Li B."/>
            <person name="Dong Q."/>
            <person name="Hou Y."/>
            <person name="Wang H."/>
            <person name="Ai P."/>
            <person name="Liu Z."/>
            <person name="Yi F."/>
            <person name="Sun M."/>
            <person name="An G."/>
            <person name="Cheng J."/>
            <person name="Zhang Y."/>
            <person name="Shi Q."/>
            <person name="Xie Y."/>
            <person name="Shi X."/>
            <person name="Chang Y."/>
            <person name="Huang F."/>
            <person name="Chen Y."/>
            <person name="Hong S."/>
            <person name="Mi L."/>
            <person name="Sun Q."/>
            <person name="Zhang L."/>
            <person name="Zhou B."/>
            <person name="Peng R."/>
            <person name="Zhang X."/>
            <person name="Liu F."/>
        </authorList>
    </citation>
    <scope>NUCLEOTIDE SEQUENCE [LARGE SCALE GENOMIC DNA]</scope>
    <source>
        <strain evidence="2">cv. PA1801</strain>
    </source>
</reference>
<keyword evidence="2" id="KW-1185">Reference proteome</keyword>
<dbReference type="AlphaFoldDB" id="A0A5B6UL65"/>